<reference evidence="1" key="1">
    <citation type="submission" date="2024-07" db="EMBL/GenBank/DDBJ databases">
        <authorList>
            <person name="Bringhurst R.M."/>
            <person name="Homer T.E."/>
        </authorList>
    </citation>
    <scope>NUCLEOTIDE SEQUENCE</scope>
</reference>
<organism evidence="1">
    <name type="scientific">Pseudomonas phage RVTF4</name>
    <dbReference type="NCBI Taxonomy" id="3236931"/>
    <lineage>
        <taxon>Viruses</taxon>
    </lineage>
</organism>
<accession>A0AB39CCS5</accession>
<name>A0AB39CCS5_9VIRU</name>
<evidence type="ECO:0000313" key="1">
    <source>
        <dbReference type="EMBL" id="XDJ14789.1"/>
    </source>
</evidence>
<dbReference type="EMBL" id="PQ015378">
    <property type="protein sequence ID" value="XDJ14789.1"/>
    <property type="molecule type" value="Genomic_DNA"/>
</dbReference>
<proteinExistence type="predicted"/>
<protein>
    <submittedName>
        <fullName evidence="1">Uncharacterized protein</fullName>
    </submittedName>
</protein>
<sequence length="193" mass="22097">MKDYSKAPLALANRIVSNNLVHVKHVFGEPCGWIITELENGDRRHRPDYSTRVHDLYIPINDIQVRTHANGRPYLCYNPLYHLGRKDNSTWNIIRCEGGEMDVVIDINQDHEEPITMHMTGRDTPIIIPGGARQYKFTMRGCADIINAGEQPRLKSIDCADLVMLENIKVSYDVKDYGNLATAQKNVMPQWSY</sequence>